<dbReference type="EMBL" id="QGDJ01000002">
    <property type="protein sequence ID" value="PWJ20867.1"/>
    <property type="molecule type" value="Genomic_DNA"/>
</dbReference>
<evidence type="ECO:0000313" key="3">
    <source>
        <dbReference type="EMBL" id="SSA41277.1"/>
    </source>
</evidence>
<dbReference type="PANTHER" id="PTHR41795:SF1">
    <property type="entry name" value="EXOPOLYSACCHARIDE SYNTHESIS PROTEIN"/>
    <property type="match status" value="1"/>
</dbReference>
<dbReference type="InterPro" id="IPR010331">
    <property type="entry name" value="ExoD"/>
</dbReference>
<evidence type="ECO:0000313" key="2">
    <source>
        <dbReference type="EMBL" id="PWJ20867.1"/>
    </source>
</evidence>
<feature type="transmembrane region" description="Helical" evidence="1">
    <location>
        <begin position="59"/>
        <end position="78"/>
    </location>
</feature>
<dbReference type="AlphaFoldDB" id="A0A2Y9AG27"/>
<keyword evidence="1" id="KW-1133">Transmembrane helix</keyword>
<dbReference type="Pfam" id="PF06055">
    <property type="entry name" value="ExoD"/>
    <property type="match status" value="1"/>
</dbReference>
<reference evidence="3 5" key="1">
    <citation type="submission" date="2016-10" db="EMBL/GenBank/DDBJ databases">
        <authorList>
            <person name="Cai Z."/>
        </authorList>
    </citation>
    <scope>NUCLEOTIDE SEQUENCE [LARGE SCALE GENOMIC DNA]</scope>
    <source>
        <strain evidence="3 5">DSM 25227</strain>
    </source>
</reference>
<accession>A0A2Y9AG27</accession>
<sequence length="190" mass="19957">MTKPTEIIETLEESATATEEVSADRVAGQLGRRSIGALLAIPAAFELTPIGGLPGVPTLLASIVAVVAMQILIGRRNLWLPDILARRSVGASRLAQATDRLRPAAEWADRHLGGHLPCLVAPPAPRFAAAAILALCATVPGLELVPFASSIPMGTIVLFGLALLARDGRVMALAWACTAAAFGTIWWLWP</sequence>
<evidence type="ECO:0000313" key="4">
    <source>
        <dbReference type="Proteomes" id="UP000245839"/>
    </source>
</evidence>
<dbReference type="PANTHER" id="PTHR41795">
    <property type="entry name" value="EXOPOLYSACCHARIDE SYNTHESIS PROTEIN"/>
    <property type="match status" value="1"/>
</dbReference>
<dbReference type="PIRSF" id="PIRSF033239">
    <property type="entry name" value="ExoD"/>
    <property type="match status" value="1"/>
</dbReference>
<proteinExistence type="predicted"/>
<reference evidence="2 4" key="2">
    <citation type="submission" date="2018-03" db="EMBL/GenBank/DDBJ databases">
        <title>Genomic Encyclopedia of Archaeal and Bacterial Type Strains, Phase II (KMG-II): from individual species to whole genera.</title>
        <authorList>
            <person name="Goeker M."/>
        </authorList>
    </citation>
    <scope>NUCLEOTIDE SEQUENCE [LARGE SCALE GENOMIC DNA]</scope>
    <source>
        <strain evidence="2 4">DSM 25227</strain>
    </source>
</reference>
<gene>
    <name evidence="2" type="ORF">BCF38_102113</name>
    <name evidence="3" type="ORF">SAMN05421539_102113</name>
</gene>
<feature type="transmembrane region" description="Helical" evidence="1">
    <location>
        <begin position="147"/>
        <end position="165"/>
    </location>
</feature>
<keyword evidence="1" id="KW-0812">Transmembrane</keyword>
<dbReference type="Proteomes" id="UP000251571">
    <property type="component" value="Unassembled WGS sequence"/>
</dbReference>
<organism evidence="3 5">
    <name type="scientific">Jannaschia seohaensis</name>
    <dbReference type="NCBI Taxonomy" id="475081"/>
    <lineage>
        <taxon>Bacteria</taxon>
        <taxon>Pseudomonadati</taxon>
        <taxon>Pseudomonadota</taxon>
        <taxon>Alphaproteobacteria</taxon>
        <taxon>Rhodobacterales</taxon>
        <taxon>Roseobacteraceae</taxon>
        <taxon>Jannaschia</taxon>
    </lineage>
</organism>
<dbReference type="Proteomes" id="UP000245839">
    <property type="component" value="Unassembled WGS sequence"/>
</dbReference>
<feature type="transmembrane region" description="Helical" evidence="1">
    <location>
        <begin position="172"/>
        <end position="189"/>
    </location>
</feature>
<evidence type="ECO:0000313" key="5">
    <source>
        <dbReference type="Proteomes" id="UP000251571"/>
    </source>
</evidence>
<dbReference type="OrthoDB" id="7949130at2"/>
<keyword evidence="4" id="KW-1185">Reference proteome</keyword>
<keyword evidence="1" id="KW-0472">Membrane</keyword>
<protein>
    <submittedName>
        <fullName evidence="3">Uncharacterized conserved protein</fullName>
    </submittedName>
</protein>
<dbReference type="RefSeq" id="WP_109563244.1">
    <property type="nucleotide sequence ID" value="NZ_QGDJ01000002.1"/>
</dbReference>
<name>A0A2Y9AG27_9RHOB</name>
<evidence type="ECO:0000256" key="1">
    <source>
        <dbReference type="SAM" id="Phobius"/>
    </source>
</evidence>
<dbReference type="EMBL" id="UETC01000002">
    <property type="protein sequence ID" value="SSA41277.1"/>
    <property type="molecule type" value="Genomic_DNA"/>
</dbReference>